<organism evidence="7 8">
    <name type="scientific">Roseimaritima multifibrata</name>
    <dbReference type="NCBI Taxonomy" id="1930274"/>
    <lineage>
        <taxon>Bacteria</taxon>
        <taxon>Pseudomonadati</taxon>
        <taxon>Planctomycetota</taxon>
        <taxon>Planctomycetia</taxon>
        <taxon>Pirellulales</taxon>
        <taxon>Pirellulaceae</taxon>
        <taxon>Roseimaritima</taxon>
    </lineage>
</organism>
<feature type="transmembrane region" description="Helical" evidence="5">
    <location>
        <begin position="74"/>
        <end position="93"/>
    </location>
</feature>
<dbReference type="Pfam" id="PF07690">
    <property type="entry name" value="MFS_1"/>
    <property type="match status" value="1"/>
</dbReference>
<protein>
    <submittedName>
        <fullName evidence="7">Putative sulfoacetate transporter SauU</fullName>
    </submittedName>
</protein>
<accession>A0A517MAE5</accession>
<dbReference type="InterPro" id="IPR036259">
    <property type="entry name" value="MFS_trans_sf"/>
</dbReference>
<feature type="transmembrane region" description="Helical" evidence="5">
    <location>
        <begin position="396"/>
        <end position="417"/>
    </location>
</feature>
<dbReference type="KEGG" id="rml:FF011L_05910"/>
<proteinExistence type="predicted"/>
<comment type="subcellular location">
    <subcellularLocation>
        <location evidence="1">Membrane</location>
        <topology evidence="1">Multi-pass membrane protein</topology>
    </subcellularLocation>
</comment>
<dbReference type="Gene3D" id="1.20.1250.20">
    <property type="entry name" value="MFS general substrate transporter like domains"/>
    <property type="match status" value="2"/>
</dbReference>
<feature type="transmembrane region" description="Helical" evidence="5">
    <location>
        <begin position="334"/>
        <end position="355"/>
    </location>
</feature>
<feature type="transmembrane region" description="Helical" evidence="5">
    <location>
        <begin position="44"/>
        <end position="62"/>
    </location>
</feature>
<sequence>MATPATQIRYRALAWLAVAAALAYLCRSAVGVAESTIRADLGYSLTQSGWFMGAFFWTYSLFQVPSGWLSERLGTRIALSLFAFMWSLATFGIGVAPLFWLLIVAQLVMGVAQAGIFPASCNSIGHWMPLGQRSTACGILAAGMQLGAIIASGLTGLLLAPLGWRFVFVGYAIPSVLWTVGFYLRFRDQPADDPRVNDAERALIGPERATAKSPENQVQLSEWSELLAIIRSPVMWWLCGQQICRGSGYMFFASWFPTFLQETRGVSVSESGYLQGLVLAGTLGGSLLGGTLTDWIWRKTGSLRLSRSGVGATFLAACAILILAAWFVQNAMLAVVLLALGSFLAALAGPCAFAATIDIGGAKVPQVFGVMNMTGNFAAAACPVLVGLLFQWTANWNLVLLLFAAVYLTGAICWVFVNPKKHIDASL</sequence>
<evidence type="ECO:0000256" key="1">
    <source>
        <dbReference type="ARBA" id="ARBA00004141"/>
    </source>
</evidence>
<dbReference type="GO" id="GO:0016020">
    <property type="term" value="C:membrane"/>
    <property type="evidence" value="ECO:0007669"/>
    <property type="project" value="UniProtKB-SubCell"/>
</dbReference>
<evidence type="ECO:0000256" key="2">
    <source>
        <dbReference type="ARBA" id="ARBA00022692"/>
    </source>
</evidence>
<dbReference type="PROSITE" id="PS50850">
    <property type="entry name" value="MFS"/>
    <property type="match status" value="1"/>
</dbReference>
<dbReference type="PANTHER" id="PTHR11662">
    <property type="entry name" value="SOLUTE CARRIER FAMILY 17"/>
    <property type="match status" value="1"/>
</dbReference>
<evidence type="ECO:0000256" key="5">
    <source>
        <dbReference type="SAM" id="Phobius"/>
    </source>
</evidence>
<dbReference type="InterPro" id="IPR020846">
    <property type="entry name" value="MFS_dom"/>
</dbReference>
<dbReference type="Proteomes" id="UP000320672">
    <property type="component" value="Chromosome"/>
</dbReference>
<keyword evidence="3 5" id="KW-1133">Transmembrane helix</keyword>
<keyword evidence="8" id="KW-1185">Reference proteome</keyword>
<dbReference type="AlphaFoldDB" id="A0A517MAE5"/>
<evidence type="ECO:0000256" key="4">
    <source>
        <dbReference type="ARBA" id="ARBA00023136"/>
    </source>
</evidence>
<feature type="transmembrane region" description="Helical" evidence="5">
    <location>
        <begin position="99"/>
        <end position="117"/>
    </location>
</feature>
<keyword evidence="2 5" id="KW-0812">Transmembrane</keyword>
<feature type="transmembrane region" description="Helical" evidence="5">
    <location>
        <begin position="166"/>
        <end position="186"/>
    </location>
</feature>
<feature type="transmembrane region" description="Helical" evidence="5">
    <location>
        <begin position="276"/>
        <end position="297"/>
    </location>
</feature>
<feature type="domain" description="Major facilitator superfamily (MFS) profile" evidence="6">
    <location>
        <begin position="12"/>
        <end position="422"/>
    </location>
</feature>
<feature type="transmembrane region" description="Helical" evidence="5">
    <location>
        <begin position="309"/>
        <end position="328"/>
    </location>
</feature>
<dbReference type="RefSeq" id="WP_145350040.1">
    <property type="nucleotide sequence ID" value="NZ_CP036262.1"/>
</dbReference>
<gene>
    <name evidence="7" type="primary">sauU_2</name>
    <name evidence="7" type="ORF">FF011L_05910</name>
</gene>
<name>A0A517MAE5_9BACT</name>
<dbReference type="PANTHER" id="PTHR11662:SF399">
    <property type="entry name" value="FI19708P1-RELATED"/>
    <property type="match status" value="1"/>
</dbReference>
<evidence type="ECO:0000256" key="3">
    <source>
        <dbReference type="ARBA" id="ARBA00022989"/>
    </source>
</evidence>
<dbReference type="GO" id="GO:0022857">
    <property type="term" value="F:transmembrane transporter activity"/>
    <property type="evidence" value="ECO:0007669"/>
    <property type="project" value="InterPro"/>
</dbReference>
<evidence type="ECO:0000313" key="8">
    <source>
        <dbReference type="Proteomes" id="UP000320672"/>
    </source>
</evidence>
<evidence type="ECO:0000313" key="7">
    <source>
        <dbReference type="EMBL" id="QDS91855.1"/>
    </source>
</evidence>
<feature type="transmembrane region" description="Helical" evidence="5">
    <location>
        <begin position="367"/>
        <end position="390"/>
    </location>
</feature>
<keyword evidence="4 5" id="KW-0472">Membrane</keyword>
<dbReference type="SUPFAM" id="SSF103473">
    <property type="entry name" value="MFS general substrate transporter"/>
    <property type="match status" value="1"/>
</dbReference>
<feature type="transmembrane region" description="Helical" evidence="5">
    <location>
        <begin position="138"/>
        <end position="160"/>
    </location>
</feature>
<dbReference type="OrthoDB" id="6360at2"/>
<dbReference type="EMBL" id="CP036262">
    <property type="protein sequence ID" value="QDS91855.1"/>
    <property type="molecule type" value="Genomic_DNA"/>
</dbReference>
<reference evidence="7 8" key="1">
    <citation type="submission" date="2019-02" db="EMBL/GenBank/DDBJ databases">
        <title>Deep-cultivation of Planctomycetes and their phenomic and genomic characterization uncovers novel biology.</title>
        <authorList>
            <person name="Wiegand S."/>
            <person name="Jogler M."/>
            <person name="Boedeker C."/>
            <person name="Pinto D."/>
            <person name="Vollmers J."/>
            <person name="Rivas-Marin E."/>
            <person name="Kohn T."/>
            <person name="Peeters S.H."/>
            <person name="Heuer A."/>
            <person name="Rast P."/>
            <person name="Oberbeckmann S."/>
            <person name="Bunk B."/>
            <person name="Jeske O."/>
            <person name="Meyerdierks A."/>
            <person name="Storesund J.E."/>
            <person name="Kallscheuer N."/>
            <person name="Luecker S."/>
            <person name="Lage O.M."/>
            <person name="Pohl T."/>
            <person name="Merkel B.J."/>
            <person name="Hornburger P."/>
            <person name="Mueller R.-W."/>
            <person name="Bruemmer F."/>
            <person name="Labrenz M."/>
            <person name="Spormann A.M."/>
            <person name="Op den Camp H."/>
            <person name="Overmann J."/>
            <person name="Amann R."/>
            <person name="Jetten M.S.M."/>
            <person name="Mascher T."/>
            <person name="Medema M.H."/>
            <person name="Devos D.P."/>
            <person name="Kaster A.-K."/>
            <person name="Ovreas L."/>
            <person name="Rohde M."/>
            <person name="Galperin M.Y."/>
            <person name="Jogler C."/>
        </authorList>
    </citation>
    <scope>NUCLEOTIDE SEQUENCE [LARGE SCALE GENOMIC DNA]</scope>
    <source>
        <strain evidence="7 8">FF011L</strain>
    </source>
</reference>
<dbReference type="InterPro" id="IPR011701">
    <property type="entry name" value="MFS"/>
</dbReference>
<evidence type="ECO:0000259" key="6">
    <source>
        <dbReference type="PROSITE" id="PS50850"/>
    </source>
</evidence>
<dbReference type="InterPro" id="IPR050382">
    <property type="entry name" value="MFS_Na/Anion_cotransporter"/>
</dbReference>